<name>A0A919Q324_9MICO</name>
<keyword evidence="2" id="KW-1185">Reference proteome</keyword>
<gene>
    <name evidence="1" type="ORF">Dac01nite_07280</name>
</gene>
<dbReference type="AlphaFoldDB" id="A0A919Q324"/>
<protein>
    <submittedName>
        <fullName evidence="1">Uncharacterized protein</fullName>
    </submittedName>
</protein>
<dbReference type="PROSITE" id="PS51257">
    <property type="entry name" value="PROKAR_LIPOPROTEIN"/>
    <property type="match status" value="1"/>
</dbReference>
<dbReference type="EMBL" id="BONR01000001">
    <property type="protein sequence ID" value="GIG53976.1"/>
    <property type="molecule type" value="Genomic_DNA"/>
</dbReference>
<proteinExistence type="predicted"/>
<comment type="caution">
    <text evidence="1">The sequence shown here is derived from an EMBL/GenBank/DDBJ whole genome shotgun (WGS) entry which is preliminary data.</text>
</comment>
<evidence type="ECO:0000313" key="2">
    <source>
        <dbReference type="Proteomes" id="UP000652354"/>
    </source>
</evidence>
<dbReference type="Proteomes" id="UP000652354">
    <property type="component" value="Unassembled WGS sequence"/>
</dbReference>
<accession>A0A919Q324</accession>
<organism evidence="1 2">
    <name type="scientific">Demequina activiva</name>
    <dbReference type="NCBI Taxonomy" id="1582364"/>
    <lineage>
        <taxon>Bacteria</taxon>
        <taxon>Bacillati</taxon>
        <taxon>Actinomycetota</taxon>
        <taxon>Actinomycetes</taxon>
        <taxon>Micrococcales</taxon>
        <taxon>Demequinaceae</taxon>
        <taxon>Demequina</taxon>
    </lineage>
</organism>
<evidence type="ECO:0000313" key="1">
    <source>
        <dbReference type="EMBL" id="GIG53976.1"/>
    </source>
</evidence>
<sequence>MRAGSDGRVARLLTVAVVALVMGACSSGGDVEAVVLNDLPLAERAQDYSSVEQLAVDAEVVVVARATGPDDYVRDDWGAFVIDMEVIEVLGGDVRAGERLAVASDISVAEQASQPSSRKPLLSLPHEFLLFLQPVESDLGSRAEFVPVGWVSGYFQATGGAGYLRLDPDSRGIPERVTHAEIEAALEAAR</sequence>
<reference evidence="1" key="1">
    <citation type="submission" date="2021-01" db="EMBL/GenBank/DDBJ databases">
        <title>Whole genome shotgun sequence of Demequina activiva NBRC 110675.</title>
        <authorList>
            <person name="Komaki H."/>
            <person name="Tamura T."/>
        </authorList>
    </citation>
    <scope>NUCLEOTIDE SEQUENCE</scope>
    <source>
        <strain evidence="1">NBRC 110675</strain>
    </source>
</reference>